<dbReference type="Proteomes" id="UP001219584">
    <property type="component" value="Chromosome"/>
</dbReference>
<gene>
    <name evidence="1" type="ORF">P9875_11600</name>
</gene>
<organism evidence="1 2">
    <name type="scientific">Janthinobacterium rivuli</name>
    <dbReference type="NCBI Taxonomy" id="2751478"/>
    <lineage>
        <taxon>Bacteria</taxon>
        <taxon>Pseudomonadati</taxon>
        <taxon>Pseudomonadota</taxon>
        <taxon>Betaproteobacteria</taxon>
        <taxon>Burkholderiales</taxon>
        <taxon>Oxalobacteraceae</taxon>
        <taxon>Janthinobacterium</taxon>
    </lineage>
</organism>
<protein>
    <submittedName>
        <fullName evidence="1">Uncharacterized protein</fullName>
    </submittedName>
</protein>
<evidence type="ECO:0000313" key="1">
    <source>
        <dbReference type="EMBL" id="WFR81754.1"/>
    </source>
</evidence>
<sequence length="54" mass="6177">MFFRLKRAVPYEKWLDLPLFSALFRSFPSVRVSGDPAAWRGVLFAAEMKKAANS</sequence>
<accession>A0ABY8I9Y3</accession>
<dbReference type="EMBL" id="CP121464">
    <property type="protein sequence ID" value="WFR81754.1"/>
    <property type="molecule type" value="Genomic_DNA"/>
</dbReference>
<name>A0ABY8I9Y3_9BURK</name>
<proteinExistence type="predicted"/>
<keyword evidence="2" id="KW-1185">Reference proteome</keyword>
<reference evidence="1 2" key="1">
    <citation type="submission" date="2023-04" db="EMBL/GenBank/DDBJ databases">
        <title>Nanopore sequencing of Janthinobacterium from water.</title>
        <authorList>
            <person name="Ciuchcinski K."/>
            <person name="Rokowska A."/>
            <person name="Dziewit L."/>
        </authorList>
    </citation>
    <scope>NUCLEOTIDE SEQUENCE [LARGE SCALE GENOMIC DNA]</scope>
    <source>
        <strain evidence="1 2">DEMB2</strain>
    </source>
</reference>
<dbReference type="RefSeq" id="WP_219313196.1">
    <property type="nucleotide sequence ID" value="NZ_CP121464.1"/>
</dbReference>
<evidence type="ECO:0000313" key="2">
    <source>
        <dbReference type="Proteomes" id="UP001219584"/>
    </source>
</evidence>